<organism evidence="3 4">
    <name type="scientific">Mizuhopecten yessoensis</name>
    <name type="common">Japanese scallop</name>
    <name type="synonym">Patinopecten yessoensis</name>
    <dbReference type="NCBI Taxonomy" id="6573"/>
    <lineage>
        <taxon>Eukaryota</taxon>
        <taxon>Metazoa</taxon>
        <taxon>Spiralia</taxon>
        <taxon>Lophotrochozoa</taxon>
        <taxon>Mollusca</taxon>
        <taxon>Bivalvia</taxon>
        <taxon>Autobranchia</taxon>
        <taxon>Pteriomorphia</taxon>
        <taxon>Pectinida</taxon>
        <taxon>Pectinoidea</taxon>
        <taxon>Pectinidae</taxon>
        <taxon>Mizuhopecten</taxon>
    </lineage>
</organism>
<dbReference type="PANTHER" id="PTHR15034:SF5">
    <property type="entry name" value="DEATH DOMAIN-CONTAINING PROTEIN CRADD"/>
    <property type="match status" value="1"/>
</dbReference>
<evidence type="ECO:0000259" key="2">
    <source>
        <dbReference type="PROSITE" id="PS50209"/>
    </source>
</evidence>
<dbReference type="SMART" id="SM00114">
    <property type="entry name" value="CARD"/>
    <property type="match status" value="1"/>
</dbReference>
<name>A0A210PTB4_MIZYE</name>
<evidence type="ECO:0000313" key="4">
    <source>
        <dbReference type="Proteomes" id="UP000242188"/>
    </source>
</evidence>
<dbReference type="GO" id="GO:0042981">
    <property type="term" value="P:regulation of apoptotic process"/>
    <property type="evidence" value="ECO:0007669"/>
    <property type="project" value="InterPro"/>
</dbReference>
<feature type="region of interest" description="Disordered" evidence="1">
    <location>
        <begin position="379"/>
        <end position="398"/>
    </location>
</feature>
<dbReference type="EMBL" id="NEDP02005511">
    <property type="protein sequence ID" value="OWF39740.1"/>
    <property type="molecule type" value="Genomic_DNA"/>
</dbReference>
<dbReference type="Pfam" id="PF00619">
    <property type="entry name" value="CARD"/>
    <property type="match status" value="1"/>
</dbReference>
<feature type="domain" description="CARD" evidence="2">
    <location>
        <begin position="102"/>
        <end position="193"/>
    </location>
</feature>
<protein>
    <recommendedName>
        <fullName evidence="2">CARD domain-containing protein</fullName>
    </recommendedName>
</protein>
<dbReference type="AlphaFoldDB" id="A0A210PTB4"/>
<dbReference type="SUPFAM" id="SSF47986">
    <property type="entry name" value="DEATH domain"/>
    <property type="match status" value="2"/>
</dbReference>
<dbReference type="CDD" id="cd01671">
    <property type="entry name" value="CARD"/>
    <property type="match status" value="1"/>
</dbReference>
<dbReference type="InterPro" id="IPR011029">
    <property type="entry name" value="DEATH-like_dom_sf"/>
</dbReference>
<evidence type="ECO:0000313" key="3">
    <source>
        <dbReference type="EMBL" id="OWF39740.1"/>
    </source>
</evidence>
<keyword evidence="4" id="KW-1185">Reference proteome</keyword>
<gene>
    <name evidence="3" type="ORF">KP79_PYT05826</name>
</gene>
<dbReference type="Proteomes" id="UP000242188">
    <property type="component" value="Unassembled WGS sequence"/>
</dbReference>
<sequence length="475" mass="54486">MDYSKDQIKFILCDLNNLSAAELERLGTELAAMKIQSAVNQMEKILGCASTRDHISRPAYLPAAKRKRHTPVVPTHSQDNCSDGSTYNLQVKPCDRESPCQQEEPYQTVLRENHLHLMNDLQLDSTQLLDQLLEEEVMCTADVESLRRIRNRRKKTRTLLTQLAVYGPKKFEKFKQALRLSHSHLFEKLVKTESKDKSMFTTRECLACKIARDVDIGDVVDRLYSSGVLLREDVQYVLQRQSCRESWIVIFKCTKDAKSNGLSVLWECLKSKYPELAEAVRTETEYIKCNCRKAMRSEKDNKQQSLLPISRTASGPYNVIDNPYMSMPRDLSALTDTSEHTYEKCVDGSECLEAPIYCNVRDIGIDFKEPLYENDTLKDQCEVNESSNSKDKNGNEERYTRSLSWDNAMYYNCVESISGEEDPTYLHPCEVDSMSCLNGDRNGEQDSGSRRSDESTESVIVRRGAVRRRYGRESK</sequence>
<dbReference type="GO" id="GO:0002020">
    <property type="term" value="F:protease binding"/>
    <property type="evidence" value="ECO:0007669"/>
    <property type="project" value="InterPro"/>
</dbReference>
<feature type="compositionally biased region" description="Basic and acidic residues" evidence="1">
    <location>
        <begin position="388"/>
        <end position="398"/>
    </location>
</feature>
<dbReference type="OrthoDB" id="6145136at2759"/>
<proteinExistence type="predicted"/>
<evidence type="ECO:0000256" key="1">
    <source>
        <dbReference type="SAM" id="MobiDB-lite"/>
    </source>
</evidence>
<dbReference type="GO" id="GO:0070513">
    <property type="term" value="F:death domain binding"/>
    <property type="evidence" value="ECO:0007669"/>
    <property type="project" value="InterPro"/>
</dbReference>
<dbReference type="InterPro" id="IPR001315">
    <property type="entry name" value="CARD"/>
</dbReference>
<comment type="caution">
    <text evidence="3">The sequence shown here is derived from an EMBL/GenBank/DDBJ whole genome shotgun (WGS) entry which is preliminary data.</text>
</comment>
<reference evidence="3 4" key="1">
    <citation type="journal article" date="2017" name="Nat. Ecol. Evol.">
        <title>Scallop genome provides insights into evolution of bilaterian karyotype and development.</title>
        <authorList>
            <person name="Wang S."/>
            <person name="Zhang J."/>
            <person name="Jiao W."/>
            <person name="Li J."/>
            <person name="Xun X."/>
            <person name="Sun Y."/>
            <person name="Guo X."/>
            <person name="Huan P."/>
            <person name="Dong B."/>
            <person name="Zhang L."/>
            <person name="Hu X."/>
            <person name="Sun X."/>
            <person name="Wang J."/>
            <person name="Zhao C."/>
            <person name="Wang Y."/>
            <person name="Wang D."/>
            <person name="Huang X."/>
            <person name="Wang R."/>
            <person name="Lv J."/>
            <person name="Li Y."/>
            <person name="Zhang Z."/>
            <person name="Liu B."/>
            <person name="Lu W."/>
            <person name="Hui Y."/>
            <person name="Liang J."/>
            <person name="Zhou Z."/>
            <person name="Hou R."/>
            <person name="Li X."/>
            <person name="Liu Y."/>
            <person name="Li H."/>
            <person name="Ning X."/>
            <person name="Lin Y."/>
            <person name="Zhao L."/>
            <person name="Xing Q."/>
            <person name="Dou J."/>
            <person name="Li Y."/>
            <person name="Mao J."/>
            <person name="Guo H."/>
            <person name="Dou H."/>
            <person name="Li T."/>
            <person name="Mu C."/>
            <person name="Jiang W."/>
            <person name="Fu Q."/>
            <person name="Fu X."/>
            <person name="Miao Y."/>
            <person name="Liu J."/>
            <person name="Yu Q."/>
            <person name="Li R."/>
            <person name="Liao H."/>
            <person name="Li X."/>
            <person name="Kong Y."/>
            <person name="Jiang Z."/>
            <person name="Chourrout D."/>
            <person name="Li R."/>
            <person name="Bao Z."/>
        </authorList>
    </citation>
    <scope>NUCLEOTIDE SEQUENCE [LARGE SCALE GENOMIC DNA]</scope>
    <source>
        <strain evidence="3 4">PY_sf001</strain>
    </source>
</reference>
<feature type="compositionally biased region" description="Basic and acidic residues" evidence="1">
    <location>
        <begin position="441"/>
        <end position="454"/>
    </location>
</feature>
<dbReference type="PROSITE" id="PS50209">
    <property type="entry name" value="CARD"/>
    <property type="match status" value="1"/>
</dbReference>
<dbReference type="PANTHER" id="PTHR15034">
    <property type="entry name" value="DEATH DOMAIN-CONTAINING PROTEIN CRADD"/>
    <property type="match status" value="1"/>
</dbReference>
<feature type="compositionally biased region" description="Basic residues" evidence="1">
    <location>
        <begin position="464"/>
        <end position="475"/>
    </location>
</feature>
<accession>A0A210PTB4</accession>
<feature type="region of interest" description="Disordered" evidence="1">
    <location>
        <begin position="438"/>
        <end position="475"/>
    </location>
</feature>
<dbReference type="Gene3D" id="1.10.533.10">
    <property type="entry name" value="Death Domain, Fas"/>
    <property type="match status" value="2"/>
</dbReference>
<dbReference type="InterPro" id="IPR037939">
    <property type="entry name" value="CRADD"/>
</dbReference>